<accession>A0AA49GD55</accession>
<feature type="transmembrane region" description="Helical" evidence="1">
    <location>
        <begin position="36"/>
        <end position="65"/>
    </location>
</feature>
<evidence type="ECO:0000313" key="2">
    <source>
        <dbReference type="EMBL" id="WKK82748.2"/>
    </source>
</evidence>
<name>A0AA49GD55_9BACT</name>
<dbReference type="RefSeq" id="WP_322347516.1">
    <property type="nucleotide sequence ID" value="NZ_CP129968.2"/>
</dbReference>
<proteinExistence type="predicted"/>
<feature type="transmembrane region" description="Helical" evidence="1">
    <location>
        <begin position="140"/>
        <end position="166"/>
    </location>
</feature>
<sequence length="173" mass="19706">MNSSNNLKQILIWVLFVASQILFAQNFVLYNRAFCFVYVGFLLLLPLGFSRLNTLLIGVVTGFVIDLFYNSLGTHMAAMTFIAFLRPIWLNAITPRGGYENIDTPSVKDLSLSWFLAYALPLMFLHLAVVFFIEAGGFHMFFYVISKVLLSTLLTVLVLVILQYLFYSKGRYS</sequence>
<dbReference type="KEGG" id="marp:QYS47_12445"/>
<dbReference type="EMBL" id="CP129968">
    <property type="protein sequence ID" value="WKK82748.2"/>
    <property type="molecule type" value="Genomic_DNA"/>
</dbReference>
<keyword evidence="1" id="KW-0472">Membrane</keyword>
<organism evidence="2">
    <name type="scientific">Marivirga arenosa</name>
    <dbReference type="NCBI Taxonomy" id="3059076"/>
    <lineage>
        <taxon>Bacteria</taxon>
        <taxon>Pseudomonadati</taxon>
        <taxon>Bacteroidota</taxon>
        <taxon>Cytophagia</taxon>
        <taxon>Cytophagales</taxon>
        <taxon>Marivirgaceae</taxon>
        <taxon>Marivirga</taxon>
    </lineage>
</organism>
<gene>
    <name evidence="2" type="ORF">QYS47_12445</name>
</gene>
<feature type="transmembrane region" description="Helical" evidence="1">
    <location>
        <begin position="12"/>
        <end position="30"/>
    </location>
</feature>
<dbReference type="Proteomes" id="UP001232019">
    <property type="component" value="Chromosome"/>
</dbReference>
<keyword evidence="1" id="KW-1133">Transmembrane helix</keyword>
<evidence type="ECO:0000256" key="1">
    <source>
        <dbReference type="SAM" id="Phobius"/>
    </source>
</evidence>
<protein>
    <submittedName>
        <fullName evidence="2">Rod shape-determining protein MreD</fullName>
    </submittedName>
</protein>
<feature type="transmembrane region" description="Helical" evidence="1">
    <location>
        <begin position="72"/>
        <end position="92"/>
    </location>
</feature>
<dbReference type="AlphaFoldDB" id="A0AA49GD55"/>
<reference evidence="2" key="1">
    <citation type="submission" date="2023-08" db="EMBL/GenBank/DDBJ databases">
        <title>Comparative genomics and taxonomic characterization of three novel marine species of genus Marivirga.</title>
        <authorList>
            <person name="Muhammad N."/>
            <person name="Kim S.-G."/>
        </authorList>
    </citation>
    <scope>NUCLEOTIDE SEQUENCE</scope>
    <source>
        <strain evidence="2">BKB1-2</strain>
    </source>
</reference>
<keyword evidence="1" id="KW-0812">Transmembrane</keyword>
<feature type="transmembrane region" description="Helical" evidence="1">
    <location>
        <begin position="112"/>
        <end position="133"/>
    </location>
</feature>